<evidence type="ECO:0000256" key="2">
    <source>
        <dbReference type="ARBA" id="ARBA00004496"/>
    </source>
</evidence>
<dbReference type="Gene3D" id="1.20.1410.10">
    <property type="entry name" value="I/LWEQ domain"/>
    <property type="match status" value="1"/>
</dbReference>
<feature type="domain" description="Cyclin-D1-binding protein 1-like N-terminal" evidence="8">
    <location>
        <begin position="43"/>
        <end position="186"/>
    </location>
</feature>
<dbReference type="PANTHER" id="PTHR15492">
    <property type="entry name" value="CYCLIN D1-BINDING PROTEIN 1"/>
    <property type="match status" value="1"/>
</dbReference>
<dbReference type="RefSeq" id="XP_010924164.1">
    <property type="nucleotide sequence ID" value="XM_010925862.3"/>
</dbReference>
<feature type="domain" description="Cyclin-D1-binding protein 1-like C-terminal" evidence="9">
    <location>
        <begin position="219"/>
        <end position="317"/>
    </location>
</feature>
<dbReference type="GeneID" id="105047070"/>
<dbReference type="InParanoid" id="A0A6I9RJE0"/>
<evidence type="ECO:0000259" key="9">
    <source>
        <dbReference type="Pfam" id="PF20936"/>
    </source>
</evidence>
<proteinExistence type="inferred from homology"/>
<feature type="region of interest" description="Disordered" evidence="7">
    <location>
        <begin position="187"/>
        <end position="223"/>
    </location>
</feature>
<keyword evidence="4" id="KW-0963">Cytoplasm</keyword>
<keyword evidence="6" id="KW-0131">Cell cycle</keyword>
<sequence>MSKGGRRAYLGGVLESHVRSIEETYEMLEKPPASSLDKVEWSQVTKLGDEISKQATIAGMLWSGETPAVKALEENMGAYCNLLHGFLLLCHGSTVGAGPTLHASICASAKQVIDCSLSLLREAVSSCDSCSSNKKLSIPKLSGLVWEACDALKKTPTTNCTAIGRAMTQVAVSVKDVFRELGELKPAASADDSAGGTSGEAADKTHDSDEEGDSIESDLGDDLTPEEMGIAQLAISVVSDTLAVIKEVIRFITGLLKSSSRERSTEDYVDSLERLLSYCQEMGTQVNELGASVYPPQEISEMKLISRKMHSGVDEMRAEVGSLQGSSGGVCEAFEGLHNSLGKLECRLGEDLVPEMGRLAI</sequence>
<evidence type="ECO:0000256" key="1">
    <source>
        <dbReference type="ARBA" id="ARBA00004123"/>
    </source>
</evidence>
<evidence type="ECO:0000256" key="4">
    <source>
        <dbReference type="ARBA" id="ARBA00022490"/>
    </source>
</evidence>
<dbReference type="OrthoDB" id="41588at2759"/>
<evidence type="ECO:0000256" key="3">
    <source>
        <dbReference type="ARBA" id="ARBA00008940"/>
    </source>
</evidence>
<keyword evidence="10" id="KW-1185">Reference proteome</keyword>
<dbReference type="Proteomes" id="UP000504607">
    <property type="component" value="Chromosome 6"/>
</dbReference>
<dbReference type="Pfam" id="PF20936">
    <property type="entry name" value="GCIP_C"/>
    <property type="match status" value="1"/>
</dbReference>
<dbReference type="GO" id="GO:0005737">
    <property type="term" value="C:cytoplasm"/>
    <property type="evidence" value="ECO:0007669"/>
    <property type="project" value="UniProtKB-SubCell"/>
</dbReference>
<evidence type="ECO:0000256" key="7">
    <source>
        <dbReference type="SAM" id="MobiDB-lite"/>
    </source>
</evidence>
<dbReference type="Gene3D" id="1.20.1420.10">
    <property type="entry name" value="Talin, central domain"/>
    <property type="match status" value="1"/>
</dbReference>
<dbReference type="InterPro" id="IPR049318">
    <property type="entry name" value="GCIP_C"/>
</dbReference>
<reference evidence="11" key="1">
    <citation type="submission" date="2025-08" db="UniProtKB">
        <authorList>
            <consortium name="RefSeq"/>
        </authorList>
    </citation>
    <scope>IDENTIFICATION</scope>
</reference>
<evidence type="ECO:0000256" key="6">
    <source>
        <dbReference type="ARBA" id="ARBA00023306"/>
    </source>
</evidence>
<evidence type="ECO:0000313" key="10">
    <source>
        <dbReference type="Proteomes" id="UP000504607"/>
    </source>
</evidence>
<evidence type="ECO:0000256" key="5">
    <source>
        <dbReference type="ARBA" id="ARBA00023242"/>
    </source>
</evidence>
<comment type="similarity">
    <text evidence="3">Belongs to the CCNDBP1 family.</text>
</comment>
<comment type="subcellular location">
    <subcellularLocation>
        <location evidence="2">Cytoplasm</location>
    </subcellularLocation>
    <subcellularLocation>
        <location evidence="1">Nucleus</location>
    </subcellularLocation>
</comment>
<dbReference type="InterPro" id="IPR049317">
    <property type="entry name" value="GCIP-like_N"/>
</dbReference>
<dbReference type="InterPro" id="IPR026907">
    <property type="entry name" value="GCIP-like"/>
</dbReference>
<organism evidence="10 11">
    <name type="scientific">Elaeis guineensis var. tenera</name>
    <name type="common">Oil palm</name>
    <dbReference type="NCBI Taxonomy" id="51953"/>
    <lineage>
        <taxon>Eukaryota</taxon>
        <taxon>Viridiplantae</taxon>
        <taxon>Streptophyta</taxon>
        <taxon>Embryophyta</taxon>
        <taxon>Tracheophyta</taxon>
        <taxon>Spermatophyta</taxon>
        <taxon>Magnoliopsida</taxon>
        <taxon>Liliopsida</taxon>
        <taxon>Arecaceae</taxon>
        <taxon>Arecoideae</taxon>
        <taxon>Cocoseae</taxon>
        <taxon>Elaeidinae</taxon>
        <taxon>Elaeis</taxon>
    </lineage>
</organism>
<dbReference type="GO" id="GO:0005634">
    <property type="term" value="C:nucleus"/>
    <property type="evidence" value="ECO:0007669"/>
    <property type="project" value="UniProtKB-SubCell"/>
</dbReference>
<feature type="compositionally biased region" description="Acidic residues" evidence="7">
    <location>
        <begin position="208"/>
        <end position="223"/>
    </location>
</feature>
<protein>
    <submittedName>
        <fullName evidence="11">Uncharacterized protein LOC105047070</fullName>
    </submittedName>
</protein>
<dbReference type="AlphaFoldDB" id="A0A6I9RJE0"/>
<accession>A0A6I9RJE0</accession>
<keyword evidence="5" id="KW-0539">Nucleus</keyword>
<evidence type="ECO:0000313" key="11">
    <source>
        <dbReference type="RefSeq" id="XP_010924164.1"/>
    </source>
</evidence>
<dbReference type="FunCoup" id="A0A6I9RJE0">
    <property type="interactions" value="65"/>
</dbReference>
<dbReference type="PANTHER" id="PTHR15492:SF1">
    <property type="entry name" value="CYCLIN-D1-BINDING PROTEIN 1"/>
    <property type="match status" value="1"/>
</dbReference>
<dbReference type="KEGG" id="egu:105047070"/>
<name>A0A6I9RJE0_ELAGV</name>
<dbReference type="Pfam" id="PF13324">
    <property type="entry name" value="GCIP_N"/>
    <property type="match status" value="1"/>
</dbReference>
<evidence type="ECO:0000259" key="8">
    <source>
        <dbReference type="Pfam" id="PF13324"/>
    </source>
</evidence>
<gene>
    <name evidence="11" type="primary">LOC105047070</name>
</gene>